<dbReference type="Pfam" id="PF04734">
    <property type="entry name" value="Ceramidase_alk"/>
    <property type="match status" value="1"/>
</dbReference>
<comment type="caution">
    <text evidence="4">The sequence shown here is derived from an EMBL/GenBank/DDBJ whole genome shotgun (WGS) entry which is preliminary data.</text>
</comment>
<dbReference type="GO" id="GO:0046872">
    <property type="term" value="F:metal ion binding"/>
    <property type="evidence" value="ECO:0007669"/>
    <property type="project" value="UniProtKB-KW"/>
</dbReference>
<protein>
    <recommendedName>
        <fullName evidence="2">Neutral ceramidase</fullName>
        <ecNumber evidence="2">3.5.1.23</ecNumber>
    </recommendedName>
</protein>
<keyword evidence="1" id="KW-0862">Zinc</keyword>
<feature type="binding site" evidence="1">
    <location>
        <position position="146"/>
    </location>
    <ligand>
        <name>Zn(2+)</name>
        <dbReference type="ChEBI" id="CHEBI:29105"/>
    </ligand>
</feature>
<evidence type="ECO:0000313" key="4">
    <source>
        <dbReference type="EMBL" id="GEO02946.1"/>
    </source>
</evidence>
<dbReference type="GO" id="GO:0046512">
    <property type="term" value="P:sphingosine biosynthetic process"/>
    <property type="evidence" value="ECO:0007669"/>
    <property type="project" value="TreeGrafter"/>
</dbReference>
<dbReference type="EC" id="3.5.1.23" evidence="2"/>
<name>A0A512ATB5_9BACT</name>
<keyword evidence="2" id="KW-0443">Lipid metabolism</keyword>
<dbReference type="GO" id="GO:0017040">
    <property type="term" value="F:N-acylsphingosine amidohydrolase activity"/>
    <property type="evidence" value="ECO:0007669"/>
    <property type="project" value="UniProtKB-UniRule"/>
</dbReference>
<evidence type="ECO:0000256" key="2">
    <source>
        <dbReference type="RuleBase" id="RU366019"/>
    </source>
</evidence>
<comment type="similarity">
    <text evidence="2">Belongs to the neutral ceramidase family.</text>
</comment>
<dbReference type="GO" id="GO:0005576">
    <property type="term" value="C:extracellular region"/>
    <property type="evidence" value="ECO:0007669"/>
    <property type="project" value="TreeGrafter"/>
</dbReference>
<dbReference type="PANTHER" id="PTHR12670:SF1">
    <property type="entry name" value="NEUTRAL CERAMIDASE"/>
    <property type="match status" value="1"/>
</dbReference>
<evidence type="ECO:0000256" key="1">
    <source>
        <dbReference type="PIRSR" id="PIRSR606823-2"/>
    </source>
</evidence>
<dbReference type="InterPro" id="IPR006823">
    <property type="entry name" value="Ceramidase_alk"/>
</dbReference>
<comment type="cofactor">
    <cofactor evidence="1">
        <name>Zn(2+)</name>
        <dbReference type="ChEBI" id="CHEBI:29105"/>
    </cofactor>
    <text evidence="1">Binds 1 zinc ion per subunit.</text>
</comment>
<keyword evidence="2" id="KW-0746">Sphingolipid metabolism</keyword>
<dbReference type="GO" id="GO:0046514">
    <property type="term" value="P:ceramide catabolic process"/>
    <property type="evidence" value="ECO:0007669"/>
    <property type="project" value="InterPro"/>
</dbReference>
<dbReference type="EMBL" id="BJYS01000003">
    <property type="protein sequence ID" value="GEO02946.1"/>
    <property type="molecule type" value="Genomic_DNA"/>
</dbReference>
<dbReference type="AlphaFoldDB" id="A0A512ATB5"/>
<keyword evidence="2" id="KW-0378">Hydrolase</keyword>
<dbReference type="PANTHER" id="PTHR12670">
    <property type="entry name" value="CERAMIDASE"/>
    <property type="match status" value="1"/>
</dbReference>
<keyword evidence="5" id="KW-1185">Reference proteome</keyword>
<proteinExistence type="inferred from homology"/>
<comment type="catalytic activity">
    <reaction evidence="2">
        <text>an N-acylsphing-4-enine + H2O = sphing-4-enine + a fatty acid</text>
        <dbReference type="Rhea" id="RHEA:20856"/>
        <dbReference type="ChEBI" id="CHEBI:15377"/>
        <dbReference type="ChEBI" id="CHEBI:28868"/>
        <dbReference type="ChEBI" id="CHEBI:52639"/>
        <dbReference type="ChEBI" id="CHEBI:57756"/>
        <dbReference type="EC" id="3.5.1.23"/>
    </reaction>
</comment>
<reference evidence="4 5" key="1">
    <citation type="submission" date="2019-07" db="EMBL/GenBank/DDBJ databases">
        <title>Whole genome shotgun sequence of Adhaeribacter aerolatus NBRC 106133.</title>
        <authorList>
            <person name="Hosoyama A."/>
            <person name="Uohara A."/>
            <person name="Ohji S."/>
            <person name="Ichikawa N."/>
        </authorList>
    </citation>
    <scope>NUCLEOTIDE SEQUENCE [LARGE SCALE GENOMIC DNA]</scope>
    <source>
        <strain evidence="4 5">NBRC 106133</strain>
    </source>
</reference>
<evidence type="ECO:0000259" key="3">
    <source>
        <dbReference type="Pfam" id="PF04734"/>
    </source>
</evidence>
<dbReference type="GO" id="GO:0016020">
    <property type="term" value="C:membrane"/>
    <property type="evidence" value="ECO:0007669"/>
    <property type="project" value="GOC"/>
</dbReference>
<feature type="domain" description="Neutral/alkaline non-lysosomal ceramidase N-terminal" evidence="3">
    <location>
        <begin position="60"/>
        <end position="198"/>
    </location>
</feature>
<keyword evidence="1" id="KW-0479">Metal-binding</keyword>
<organism evidence="4 5">
    <name type="scientific">Adhaeribacter aerolatus</name>
    <dbReference type="NCBI Taxonomy" id="670289"/>
    <lineage>
        <taxon>Bacteria</taxon>
        <taxon>Pseudomonadati</taxon>
        <taxon>Bacteroidota</taxon>
        <taxon>Cytophagia</taxon>
        <taxon>Cytophagales</taxon>
        <taxon>Hymenobacteraceae</taxon>
        <taxon>Adhaeribacter</taxon>
    </lineage>
</organism>
<accession>A0A512ATB5</accession>
<dbReference type="Proteomes" id="UP000321532">
    <property type="component" value="Unassembled WGS sequence"/>
</dbReference>
<evidence type="ECO:0000313" key="5">
    <source>
        <dbReference type="Proteomes" id="UP000321532"/>
    </source>
</evidence>
<dbReference type="GO" id="GO:0042759">
    <property type="term" value="P:long-chain fatty acid biosynthetic process"/>
    <property type="evidence" value="ECO:0007669"/>
    <property type="project" value="TreeGrafter"/>
</dbReference>
<dbReference type="InterPro" id="IPR031329">
    <property type="entry name" value="NEUT/ALK_ceramidase_N"/>
</dbReference>
<gene>
    <name evidence="4" type="ORF">AAE02nite_06100</name>
</gene>
<sequence>MPANKSKDLFYILLLVLGVALLPACLPVSKTPYTQKKYYHKTKAAIAGLPNPQNQPDTVQVGWAKVNITPRHQAPLAGYGKRKGKRLTGIHDSIWVRAFVFKNKRQRVAFVTMDLLIAPMSVREALVKALPNIGYQKEQVYLTASHAHSSLGGWAKRPAGFLMAGKYEPKIVAGLTQAILQAIKTAEQRAVPAQIGYAALIADSLVANRLVGAGGSRDTALRIVKIRKNTSETAVLVTYAAHATCLPAAELHISGDYPTALVKLLEQEPGINFAAFGAGGVASHSPAASGSGYEKVNNMAQGLATIIQREYREIPLRYQSTLNAVEVPLYLRKPHWRFAENWRFHPAMFYLVFGKYPATLSGLRIGDIVFIGTPCDFSGELVLDLQPSLTSNQAKLVVTSFNGGYIGYITPDKYYNLKKYETRDMNFFGPGNGAYLSEMVRLLWSKL</sequence>